<name>A0ABT0VI26_9LACO</name>
<comment type="caution">
    <text evidence="3">The sequence shown here is derived from an EMBL/GenBank/DDBJ whole genome shotgun (WGS) entry which is preliminary data.</text>
</comment>
<evidence type="ECO:0000256" key="1">
    <source>
        <dbReference type="ARBA" id="ARBA00023002"/>
    </source>
</evidence>
<dbReference type="RefSeq" id="WP_205143567.1">
    <property type="nucleotide sequence ID" value="NZ_JAFBDN010000007.1"/>
</dbReference>
<evidence type="ECO:0000313" key="3">
    <source>
        <dbReference type="EMBL" id="MCM2437475.1"/>
    </source>
</evidence>
<dbReference type="EMBL" id="JAGMVS010000064">
    <property type="protein sequence ID" value="MCM2437475.1"/>
    <property type="molecule type" value="Genomic_DNA"/>
</dbReference>
<dbReference type="PANTHER" id="PTHR14239">
    <property type="entry name" value="DUDULIN-RELATED"/>
    <property type="match status" value="1"/>
</dbReference>
<evidence type="ECO:0000313" key="4">
    <source>
        <dbReference type="Proteomes" id="UP001057481"/>
    </source>
</evidence>
<gene>
    <name evidence="3" type="ORF">KAK10_06090</name>
</gene>
<dbReference type="InterPro" id="IPR028939">
    <property type="entry name" value="P5C_Rdtase_cat_N"/>
</dbReference>
<protein>
    <submittedName>
        <fullName evidence="3">NAD(P)-binding domain-containing protein</fullName>
    </submittedName>
</protein>
<accession>A0ABT0VI26</accession>
<sequence>MQTIGILGAGKLGITLAQIATKAGYQVLIASSKDPQAITLTIEVLAPTAQAVTSATAIAKSDVLILAMPLSHYKQVNRQAVKGKIIIDAMNYWWEVDGNRPELLDKTISTSELVQAYFKESIVIKALNHMGYHDLADESLLSDTANPLKKAIAIAGNQRKSINVVKKIIQAFGFDTVVLATLHDGIRLQPGTPAFGANVAEAELRAMIATTIPGEFQLGQHN</sequence>
<dbReference type="PANTHER" id="PTHR14239:SF0">
    <property type="entry name" value="F420-DEPENDENT NADP REDUCTASE"/>
    <property type="match status" value="1"/>
</dbReference>
<dbReference type="InterPro" id="IPR036291">
    <property type="entry name" value="NAD(P)-bd_dom_sf"/>
</dbReference>
<reference evidence="3" key="1">
    <citation type="submission" date="2021-04" db="EMBL/GenBank/DDBJ databases">
        <title>Taxonomic assessment of Weissella genus.</title>
        <authorList>
            <person name="Fanelli F."/>
            <person name="Chieffi D."/>
            <person name="Dell'Aquila A."/>
            <person name="Gyu-Sung C."/>
            <person name="Franz C.M.A.P."/>
            <person name="Fusco V."/>
        </authorList>
    </citation>
    <scope>NUCLEOTIDE SEQUENCE</scope>
    <source>
        <strain evidence="3">LMG 25373</strain>
    </source>
</reference>
<feature type="domain" description="Pyrroline-5-carboxylate reductase catalytic N-terminal" evidence="2">
    <location>
        <begin position="3"/>
        <end position="92"/>
    </location>
</feature>
<dbReference type="InterPro" id="IPR051267">
    <property type="entry name" value="STEAP_metalloreductase"/>
</dbReference>
<dbReference type="SUPFAM" id="SSF51735">
    <property type="entry name" value="NAD(P)-binding Rossmann-fold domains"/>
    <property type="match status" value="1"/>
</dbReference>
<dbReference type="Pfam" id="PF03807">
    <property type="entry name" value="F420_oxidored"/>
    <property type="match status" value="1"/>
</dbReference>
<organism evidence="3 4">
    <name type="scientific">Periweissella beninensis</name>
    <dbReference type="NCBI Taxonomy" id="504936"/>
    <lineage>
        <taxon>Bacteria</taxon>
        <taxon>Bacillati</taxon>
        <taxon>Bacillota</taxon>
        <taxon>Bacilli</taxon>
        <taxon>Lactobacillales</taxon>
        <taxon>Lactobacillaceae</taxon>
        <taxon>Periweissella</taxon>
    </lineage>
</organism>
<dbReference type="Gene3D" id="3.40.50.720">
    <property type="entry name" value="NAD(P)-binding Rossmann-like Domain"/>
    <property type="match status" value="1"/>
</dbReference>
<keyword evidence="4" id="KW-1185">Reference proteome</keyword>
<proteinExistence type="predicted"/>
<keyword evidence="1" id="KW-0560">Oxidoreductase</keyword>
<dbReference type="Proteomes" id="UP001057481">
    <property type="component" value="Unassembled WGS sequence"/>
</dbReference>
<evidence type="ECO:0000259" key="2">
    <source>
        <dbReference type="Pfam" id="PF03807"/>
    </source>
</evidence>